<dbReference type="Proteomes" id="UP000199534">
    <property type="component" value="Unassembled WGS sequence"/>
</dbReference>
<dbReference type="SUPFAM" id="SSF54373">
    <property type="entry name" value="FAD-linked reductases, C-terminal domain"/>
    <property type="match status" value="1"/>
</dbReference>
<dbReference type="PANTHER" id="PTHR13847">
    <property type="entry name" value="SARCOSINE DEHYDROGENASE-RELATED"/>
    <property type="match status" value="1"/>
</dbReference>
<dbReference type="PANTHER" id="PTHR13847:SF289">
    <property type="entry name" value="GLYCINE OXIDASE"/>
    <property type="match status" value="1"/>
</dbReference>
<keyword evidence="4" id="KW-1185">Reference proteome</keyword>
<dbReference type="Gene3D" id="3.30.9.10">
    <property type="entry name" value="D-Amino Acid Oxidase, subunit A, domain 2"/>
    <property type="match status" value="1"/>
</dbReference>
<dbReference type="GO" id="GO:0016491">
    <property type="term" value="F:oxidoreductase activity"/>
    <property type="evidence" value="ECO:0007669"/>
    <property type="project" value="UniProtKB-KW"/>
</dbReference>
<name>A0A1I6H6H3_9FLAO</name>
<dbReference type="RefSeq" id="WP_092982734.1">
    <property type="nucleotide sequence ID" value="NZ_FOYQ01000002.1"/>
</dbReference>
<dbReference type="AlphaFoldDB" id="A0A1I6H6H3"/>
<dbReference type="OrthoDB" id="9794226at2"/>
<protein>
    <submittedName>
        <fullName evidence="3">D-amino-acid dehydrogenase</fullName>
    </submittedName>
</protein>
<gene>
    <name evidence="3" type="ORF">SAMN04490243_2316</name>
</gene>
<evidence type="ECO:0000313" key="3">
    <source>
        <dbReference type="EMBL" id="SFR49901.1"/>
    </source>
</evidence>
<evidence type="ECO:0000259" key="2">
    <source>
        <dbReference type="Pfam" id="PF01266"/>
    </source>
</evidence>
<dbReference type="Gene3D" id="3.50.50.60">
    <property type="entry name" value="FAD/NAD(P)-binding domain"/>
    <property type="match status" value="2"/>
</dbReference>
<dbReference type="Pfam" id="PF01266">
    <property type="entry name" value="DAO"/>
    <property type="match status" value="1"/>
</dbReference>
<feature type="domain" description="FAD dependent oxidoreductase" evidence="2">
    <location>
        <begin position="4"/>
        <end position="404"/>
    </location>
</feature>
<accession>A0A1I6H6H3</accession>
<sequence>MSKKVVIVGGGIMGLSSAYYLQKAGHQVTIVDQGSMDSGASYVNAGYLTPSHIVPLAAPGVMAKGLKWMWNSSSPFYLKPRLDWDFLRWSWEFYRSSTRAKVARAIPLIAEINLQSKALYSQWLASGEFGSFQLEHTGLLMLAKSEASLEAERQVMHRAGELGLEARELDRSELLEVQPGLRDEVAGAIHFLCDSHTTPVQLMPRIQEALKKSGVEFEPNVRITGFKKNGEKVSAVLGEKSNGQGDAEVAFSADEVVLASGAWTPELMKTLGLRLSLQAGKGYRIDLKRPTPITLPAVLMESKVAITPMSGFTRFAGTMELSGVNHKIRMNRVRAIADGVASYYKDLNAEESELQEASCGLRPVSPDGLPYIGRPGGWKNVILATGHAMMGWSLGPITGKLVSEITDNQKPSVSLEDLHPDRRF</sequence>
<dbReference type="STRING" id="400055.SAMN04490243_2316"/>
<dbReference type="EMBL" id="FOYQ01000002">
    <property type="protein sequence ID" value="SFR49901.1"/>
    <property type="molecule type" value="Genomic_DNA"/>
</dbReference>
<dbReference type="SUPFAM" id="SSF51905">
    <property type="entry name" value="FAD/NAD(P)-binding domain"/>
    <property type="match status" value="1"/>
</dbReference>
<dbReference type="InterPro" id="IPR036188">
    <property type="entry name" value="FAD/NAD-bd_sf"/>
</dbReference>
<reference evidence="3 4" key="1">
    <citation type="submission" date="2016-10" db="EMBL/GenBank/DDBJ databases">
        <authorList>
            <person name="de Groot N.N."/>
        </authorList>
    </citation>
    <scope>NUCLEOTIDE SEQUENCE [LARGE SCALE GENOMIC DNA]</scope>
    <source>
        <strain evidence="3 4">DSM 21019</strain>
    </source>
</reference>
<dbReference type="InterPro" id="IPR006076">
    <property type="entry name" value="FAD-dep_OxRdtase"/>
</dbReference>
<keyword evidence="1" id="KW-0560">Oxidoreductase</keyword>
<evidence type="ECO:0000256" key="1">
    <source>
        <dbReference type="ARBA" id="ARBA00023002"/>
    </source>
</evidence>
<evidence type="ECO:0000313" key="4">
    <source>
        <dbReference type="Proteomes" id="UP000199534"/>
    </source>
</evidence>
<organism evidence="3 4">
    <name type="scientific">Robiginitalea myxolifaciens</name>
    <dbReference type="NCBI Taxonomy" id="400055"/>
    <lineage>
        <taxon>Bacteria</taxon>
        <taxon>Pseudomonadati</taxon>
        <taxon>Bacteroidota</taxon>
        <taxon>Flavobacteriia</taxon>
        <taxon>Flavobacteriales</taxon>
        <taxon>Flavobacteriaceae</taxon>
        <taxon>Robiginitalea</taxon>
    </lineage>
</organism>
<proteinExistence type="predicted"/>
<dbReference type="GO" id="GO:0005737">
    <property type="term" value="C:cytoplasm"/>
    <property type="evidence" value="ECO:0007669"/>
    <property type="project" value="TreeGrafter"/>
</dbReference>